<keyword evidence="3" id="KW-1185">Reference proteome</keyword>
<gene>
    <name evidence="2" type="ORF">LSCM4_06773</name>
</gene>
<feature type="compositionally biased region" description="Polar residues" evidence="1">
    <location>
        <begin position="69"/>
        <end position="86"/>
    </location>
</feature>
<reference evidence="3" key="2">
    <citation type="journal article" date="2021" name="Sci. Data">
        <title>Chromosome-scale genome sequencing, assembly and annotation of six genomes from subfamily Leishmaniinae.</title>
        <authorList>
            <person name="Almutairi H."/>
            <person name="Urbaniak M.D."/>
            <person name="Bates M.D."/>
            <person name="Jariyapan N."/>
            <person name="Kwakye-Nuako G."/>
            <person name="Thomaz Soccol V."/>
            <person name="Al-Salem W.S."/>
            <person name="Dillon R.J."/>
            <person name="Bates P.A."/>
            <person name="Gatherer D."/>
        </authorList>
    </citation>
    <scope>NUCLEOTIDE SEQUENCE [LARGE SCALE GENOMIC DNA]</scope>
</reference>
<name>A0A836KT77_9TRYP</name>
<feature type="region of interest" description="Disordered" evidence="1">
    <location>
        <begin position="55"/>
        <end position="97"/>
    </location>
</feature>
<protein>
    <submittedName>
        <fullName evidence="2">Uncharacterized protein</fullName>
    </submittedName>
</protein>
<sequence length="112" mass="11688">MGIVAADRSELTVGAIVAYECLLDGTAGTTTWRVGSIPALPSSFFTGDTVNADATVTTEQSVRPKKVRQTSVEDAPQKTSRTGSGSQDEEENASAIATWPLVPTSACQTVLI</sequence>
<evidence type="ECO:0000256" key="1">
    <source>
        <dbReference type="SAM" id="MobiDB-lite"/>
    </source>
</evidence>
<reference evidence="3" key="1">
    <citation type="journal article" date="2021" name="Microbiol. Resour. Announc.">
        <title>LGAAP: Leishmaniinae Genome Assembly and Annotation Pipeline.</title>
        <authorList>
            <person name="Almutairi H."/>
            <person name="Urbaniak M.D."/>
            <person name="Bates M.D."/>
            <person name="Jariyapan N."/>
            <person name="Kwakye-Nuako G."/>
            <person name="Thomaz-Soccol V."/>
            <person name="Al-Salem W.S."/>
            <person name="Dillon R.J."/>
            <person name="Bates P.A."/>
            <person name="Gatherer D."/>
        </authorList>
    </citation>
    <scope>NUCLEOTIDE SEQUENCE [LARGE SCALE GENOMIC DNA]</scope>
</reference>
<dbReference type="EMBL" id="JAFHLR010000009">
    <property type="protein sequence ID" value="KAG5486066.1"/>
    <property type="molecule type" value="Genomic_DNA"/>
</dbReference>
<evidence type="ECO:0000313" key="2">
    <source>
        <dbReference type="EMBL" id="KAG5486066.1"/>
    </source>
</evidence>
<organism evidence="2 3">
    <name type="scientific">Leishmania orientalis</name>
    <dbReference type="NCBI Taxonomy" id="2249476"/>
    <lineage>
        <taxon>Eukaryota</taxon>
        <taxon>Discoba</taxon>
        <taxon>Euglenozoa</taxon>
        <taxon>Kinetoplastea</taxon>
        <taxon>Metakinetoplastina</taxon>
        <taxon>Trypanosomatida</taxon>
        <taxon>Trypanosomatidae</taxon>
        <taxon>Leishmaniinae</taxon>
        <taxon>Leishmania</taxon>
    </lineage>
</organism>
<dbReference type="RefSeq" id="XP_067065397.1">
    <property type="nucleotide sequence ID" value="XM_067208686.1"/>
</dbReference>
<comment type="caution">
    <text evidence="2">The sequence shown here is derived from an EMBL/GenBank/DDBJ whole genome shotgun (WGS) entry which is preliminary data.</text>
</comment>
<evidence type="ECO:0000313" key="3">
    <source>
        <dbReference type="Proteomes" id="UP000674143"/>
    </source>
</evidence>
<proteinExistence type="predicted"/>
<dbReference type="GeneID" id="92362620"/>
<dbReference type="Proteomes" id="UP000674143">
    <property type="component" value="Unassembled WGS sequence"/>
</dbReference>
<dbReference type="KEGG" id="loi:92362620"/>
<accession>A0A836KT77</accession>
<dbReference type="AlphaFoldDB" id="A0A836KT77"/>